<dbReference type="AlphaFoldDB" id="D9PMW1"/>
<proteinExistence type="predicted"/>
<dbReference type="EMBL" id="ADZX01000887">
    <property type="protein sequence ID" value="EFK95103.1"/>
    <property type="molecule type" value="Genomic_DNA"/>
</dbReference>
<organism evidence="1">
    <name type="scientific">sediment metagenome</name>
    <dbReference type="NCBI Taxonomy" id="749907"/>
    <lineage>
        <taxon>unclassified sequences</taxon>
        <taxon>metagenomes</taxon>
        <taxon>ecological metagenomes</taxon>
    </lineage>
</organism>
<name>D9PMW1_9ZZZZ</name>
<reference evidence="1" key="1">
    <citation type="submission" date="2010-07" db="EMBL/GenBank/DDBJ databases">
        <authorList>
            <consortium name="CONSOLIDER consortium CSD2007-00005"/>
            <person name="Guazzaroni M.-E."/>
            <person name="Richter M."/>
            <person name="Garcia-Salamanca A."/>
            <person name="Yarza P."/>
            <person name="Ferrer M."/>
        </authorList>
    </citation>
    <scope>NUCLEOTIDE SEQUENCE</scope>
</reference>
<evidence type="ECO:0000313" key="1">
    <source>
        <dbReference type="EMBL" id="EFK95103.1"/>
    </source>
</evidence>
<protein>
    <submittedName>
        <fullName evidence="1">Uncharacterized protein</fullName>
    </submittedName>
</protein>
<gene>
    <name evidence="1" type="ORF">LDC_2890</name>
</gene>
<comment type="caution">
    <text evidence="1">The sequence shown here is derived from an EMBL/GenBank/DDBJ whole genome shotgun (WGS) entry which is preliminary data.</text>
</comment>
<reference evidence="1" key="2">
    <citation type="journal article" date="2011" name="Microb. Ecol.">
        <title>Taxonomic and Functional Metagenomic Profiling of the Microbial Community in the Anoxic Sediment of a Sub-saline Shallow Lake (Laguna de Carrizo, Central Spain).</title>
        <authorList>
            <person name="Ferrer M."/>
            <person name="Guazzaroni M.E."/>
            <person name="Richter M."/>
            <person name="Garcia-Salamanca A."/>
            <person name="Yarza P."/>
            <person name="Suarez-Suarez A."/>
            <person name="Solano J."/>
            <person name="Alcaide M."/>
            <person name="van Dillewijn P."/>
            <person name="Molina-Henares M.A."/>
            <person name="Lopez-Cortes N."/>
            <person name="Al-Ramahi Y."/>
            <person name="Guerrero C."/>
            <person name="Acosta A."/>
            <person name="de Eugenio L.I."/>
            <person name="Martinez V."/>
            <person name="Marques S."/>
            <person name="Rojo F."/>
            <person name="Santero E."/>
            <person name="Genilloud O."/>
            <person name="Perez-Perez J."/>
            <person name="Rossello-Mora R."/>
            <person name="Ramos J.L."/>
        </authorList>
    </citation>
    <scope>NUCLEOTIDE SEQUENCE</scope>
</reference>
<sequence>MVKKLEIDFNSAKTIQSDFLLYEKIIKDRGSIYSVSAGKVKNREEIKNFLKRLKEIKNMLKQHTIPLL</sequence>
<accession>D9PMW1</accession>